<dbReference type="Pfam" id="PF00854">
    <property type="entry name" value="PTR2"/>
    <property type="match status" value="1"/>
</dbReference>
<evidence type="ECO:0000313" key="8">
    <source>
        <dbReference type="EMBL" id="KAF5207405.1"/>
    </source>
</evidence>
<dbReference type="PROSITE" id="PS01022">
    <property type="entry name" value="PTR2_1"/>
    <property type="match status" value="1"/>
</dbReference>
<evidence type="ECO:0000256" key="3">
    <source>
        <dbReference type="ARBA" id="ARBA00022692"/>
    </source>
</evidence>
<reference evidence="8 9" key="1">
    <citation type="submission" date="2020-06" db="EMBL/GenBank/DDBJ databases">
        <title>Transcriptomic and genomic resources for Thalictrum thalictroides and T. hernandezii: Facilitating candidate gene discovery in an emerging model plant lineage.</title>
        <authorList>
            <person name="Arias T."/>
            <person name="Riano-Pachon D.M."/>
            <person name="Di Stilio V.S."/>
        </authorList>
    </citation>
    <scope>NUCLEOTIDE SEQUENCE [LARGE SCALE GENOMIC DNA]</scope>
    <source>
        <strain evidence="9">cv. WT478/WT964</strain>
        <tissue evidence="8">Leaves</tissue>
    </source>
</reference>
<feature type="transmembrane region" description="Helical" evidence="7">
    <location>
        <begin position="564"/>
        <end position="584"/>
    </location>
</feature>
<keyword evidence="3 6" id="KW-0812">Transmembrane</keyword>
<name>A0A7J6XEX1_THATH</name>
<dbReference type="SUPFAM" id="SSF103473">
    <property type="entry name" value="MFS general substrate transporter"/>
    <property type="match status" value="1"/>
</dbReference>
<feature type="transmembrane region" description="Helical" evidence="7">
    <location>
        <begin position="402"/>
        <end position="424"/>
    </location>
</feature>
<feature type="transmembrane region" description="Helical" evidence="7">
    <location>
        <begin position="246"/>
        <end position="268"/>
    </location>
</feature>
<comment type="subcellular location">
    <subcellularLocation>
        <location evidence="1 6">Membrane</location>
        <topology evidence="1 6">Multi-pass membrane protein</topology>
    </subcellularLocation>
</comment>
<dbReference type="PROSITE" id="PS01023">
    <property type="entry name" value="PTR2_2"/>
    <property type="match status" value="1"/>
</dbReference>
<feature type="transmembrane region" description="Helical" evidence="7">
    <location>
        <begin position="480"/>
        <end position="501"/>
    </location>
</feature>
<protein>
    <submittedName>
        <fullName evidence="8">NRT1/ PTR FAMILY 8.1</fullName>
    </submittedName>
</protein>
<evidence type="ECO:0000256" key="2">
    <source>
        <dbReference type="ARBA" id="ARBA00005982"/>
    </source>
</evidence>
<comment type="similarity">
    <text evidence="2 6">Belongs to the major facilitator superfamily. Proton-dependent oligopeptide transporter (POT/PTR) (TC 2.A.17) family.</text>
</comment>
<proteinExistence type="inferred from homology"/>
<dbReference type="CDD" id="cd17351">
    <property type="entry name" value="MFS_NPF"/>
    <property type="match status" value="1"/>
</dbReference>
<dbReference type="InterPro" id="IPR000109">
    <property type="entry name" value="POT_fam"/>
</dbReference>
<dbReference type="Gene3D" id="1.20.1250.20">
    <property type="entry name" value="MFS general substrate transporter like domains"/>
    <property type="match status" value="1"/>
</dbReference>
<keyword evidence="9" id="KW-1185">Reference proteome</keyword>
<dbReference type="OrthoDB" id="8904098at2759"/>
<dbReference type="GO" id="GO:0016020">
    <property type="term" value="C:membrane"/>
    <property type="evidence" value="ECO:0007669"/>
    <property type="project" value="UniProtKB-SubCell"/>
</dbReference>
<comment type="caution">
    <text evidence="8">The sequence shown here is derived from an EMBL/GenBank/DDBJ whole genome shotgun (WGS) entry which is preliminary data.</text>
</comment>
<keyword evidence="4 7" id="KW-1133">Transmembrane helix</keyword>
<organism evidence="8 9">
    <name type="scientific">Thalictrum thalictroides</name>
    <name type="common">Rue-anemone</name>
    <name type="synonym">Anemone thalictroides</name>
    <dbReference type="NCBI Taxonomy" id="46969"/>
    <lineage>
        <taxon>Eukaryota</taxon>
        <taxon>Viridiplantae</taxon>
        <taxon>Streptophyta</taxon>
        <taxon>Embryophyta</taxon>
        <taxon>Tracheophyta</taxon>
        <taxon>Spermatophyta</taxon>
        <taxon>Magnoliopsida</taxon>
        <taxon>Ranunculales</taxon>
        <taxon>Ranunculaceae</taxon>
        <taxon>Thalictroideae</taxon>
        <taxon>Thalictrum</taxon>
    </lineage>
</organism>
<feature type="transmembrane region" description="Helical" evidence="7">
    <location>
        <begin position="445"/>
        <end position="465"/>
    </location>
</feature>
<accession>A0A7J6XEX1</accession>
<dbReference type="InterPro" id="IPR018456">
    <property type="entry name" value="PTR2_symporter_CS"/>
</dbReference>
<dbReference type="InterPro" id="IPR036259">
    <property type="entry name" value="MFS_trans_sf"/>
</dbReference>
<keyword evidence="6" id="KW-0813">Transport</keyword>
<gene>
    <name evidence="8" type="ORF">FRX31_003010</name>
</gene>
<feature type="transmembrane region" description="Helical" evidence="7">
    <location>
        <begin position="135"/>
        <end position="154"/>
    </location>
</feature>
<evidence type="ECO:0000256" key="5">
    <source>
        <dbReference type="ARBA" id="ARBA00023136"/>
    </source>
</evidence>
<feature type="transmembrane region" description="Helical" evidence="7">
    <location>
        <begin position="217"/>
        <end position="240"/>
    </location>
</feature>
<dbReference type="PANTHER" id="PTHR11654">
    <property type="entry name" value="OLIGOPEPTIDE TRANSPORTER-RELATED"/>
    <property type="match status" value="1"/>
</dbReference>
<dbReference type="GO" id="GO:0006857">
    <property type="term" value="P:oligopeptide transport"/>
    <property type="evidence" value="ECO:0007669"/>
    <property type="project" value="InterPro"/>
</dbReference>
<keyword evidence="5 7" id="KW-0472">Membrane</keyword>
<evidence type="ECO:0000256" key="1">
    <source>
        <dbReference type="ARBA" id="ARBA00004141"/>
    </source>
</evidence>
<evidence type="ECO:0000256" key="4">
    <source>
        <dbReference type="ARBA" id="ARBA00022989"/>
    </source>
</evidence>
<feature type="transmembrane region" description="Helical" evidence="7">
    <location>
        <begin position="78"/>
        <end position="97"/>
    </location>
</feature>
<dbReference type="EMBL" id="JABWDY010001455">
    <property type="protein sequence ID" value="KAF5207405.1"/>
    <property type="molecule type" value="Genomic_DNA"/>
</dbReference>
<dbReference type="GO" id="GO:0022857">
    <property type="term" value="F:transmembrane transporter activity"/>
    <property type="evidence" value="ECO:0007669"/>
    <property type="project" value="InterPro"/>
</dbReference>
<dbReference type="AlphaFoldDB" id="A0A7J6XEX1"/>
<feature type="transmembrane region" description="Helical" evidence="7">
    <location>
        <begin position="369"/>
        <end position="390"/>
    </location>
</feature>
<evidence type="ECO:0000313" key="9">
    <source>
        <dbReference type="Proteomes" id="UP000554482"/>
    </source>
</evidence>
<feature type="transmembrane region" description="Helical" evidence="7">
    <location>
        <begin position="109"/>
        <end position="128"/>
    </location>
</feature>
<dbReference type="Proteomes" id="UP000554482">
    <property type="component" value="Unassembled WGS sequence"/>
</dbReference>
<evidence type="ECO:0000256" key="7">
    <source>
        <dbReference type="SAM" id="Phobius"/>
    </source>
</evidence>
<evidence type="ECO:0000256" key="6">
    <source>
        <dbReference type="RuleBase" id="RU003755"/>
    </source>
</evidence>
<sequence>MNGLEQDGEPKWKASTYPLMGKVHEAHDQNEKMEEVQQSTTLVSNGCVDFRGNIADKRKTGGWKASPFVIVNEVAERLAFYAIAVNMVTYLFFEMHQSLPDAATHVTDWIGAAFVLTLLGAFLADAYLGRFKTIIIFSCVYAVGMVLLTLSAALDDLRPPPCIGRVCKQATGKQTAFLYFALGLIALGTGGIKPCVSTFGADQFDIADEKEVQKKYSFFNWFFFAINMGALLGITVLVYIQTEHGWVWGFGVPTAAMISSVFILSGGIRYYRYQKPMGSPFTRFVQVGVACIRNHNEGVQLSPSTQLYEVNTQASDIIGASKLPHSAQYRFLDKAAVITDHETSTTNRWRLCTVTQVEEFKSFIRILPIWASTIALSISFAQMSTFFINQATIMNRELSSSFVIPAGSIPIFAAVNALILVPIYEGLAVPILRHYTGHRRGITSLQRMGVGLFISIFSLVSAAVVEKDRRDNYPKPNSMSVFWLLPQFFLIGSAEVFTYVGQLEFFYDEATDGTRSISSAMFLSEIGIGSWLSTALVKIVQSTTGGIDEGWLRNTLNTSQLDKFYWLIAGINAVNFFVFLFVSWRYKGSDGVGSSVRDETIVEVQDKSMVDYDKSMVV</sequence>
<feature type="transmembrane region" description="Helical" evidence="7">
    <location>
        <begin position="174"/>
        <end position="196"/>
    </location>
</feature>